<dbReference type="SUPFAM" id="SSF55120">
    <property type="entry name" value="Pseudouridine synthase"/>
    <property type="match status" value="1"/>
</dbReference>
<evidence type="ECO:0000313" key="3">
    <source>
        <dbReference type="EMBL" id="EEB20039.1"/>
    </source>
</evidence>
<dbReference type="EMBL" id="AAZO01007327">
    <property type="status" value="NOT_ANNOTATED_CDS"/>
    <property type="molecule type" value="Genomic_DNA"/>
</dbReference>
<organism>
    <name type="scientific">Pediculus humanus subsp. corporis</name>
    <name type="common">Body louse</name>
    <dbReference type="NCBI Taxonomy" id="121224"/>
    <lineage>
        <taxon>Eukaryota</taxon>
        <taxon>Metazoa</taxon>
        <taxon>Ecdysozoa</taxon>
        <taxon>Arthropoda</taxon>
        <taxon>Hexapoda</taxon>
        <taxon>Insecta</taxon>
        <taxon>Pterygota</taxon>
        <taxon>Neoptera</taxon>
        <taxon>Paraneoptera</taxon>
        <taxon>Psocodea</taxon>
        <taxon>Troctomorpha</taxon>
        <taxon>Phthiraptera</taxon>
        <taxon>Anoplura</taxon>
        <taxon>Pediculidae</taxon>
        <taxon>Pediculus</taxon>
    </lineage>
</organism>
<dbReference type="OrthoDB" id="418349at2759"/>
<dbReference type="InterPro" id="IPR020103">
    <property type="entry name" value="PsdUridine_synth_cat_dom_sf"/>
</dbReference>
<dbReference type="VEuPathDB" id="VectorBase:PHUM600880"/>
<proteinExistence type="inferred from homology"/>
<dbReference type="RefSeq" id="XP_002432777.1">
    <property type="nucleotide sequence ID" value="XM_002432732.1"/>
</dbReference>
<dbReference type="GO" id="GO:0009982">
    <property type="term" value="F:pseudouridine synthase activity"/>
    <property type="evidence" value="ECO:0007669"/>
    <property type="project" value="InterPro"/>
</dbReference>
<dbReference type="EnsemblMetazoa" id="PHUM600880-RA">
    <property type="protein sequence ID" value="PHUM600880-PA"/>
    <property type="gene ID" value="PHUM600880"/>
</dbReference>
<evidence type="ECO:0000259" key="2">
    <source>
        <dbReference type="Pfam" id="PF00849"/>
    </source>
</evidence>
<accession>E0W333</accession>
<dbReference type="InterPro" id="IPR006145">
    <property type="entry name" value="PsdUridine_synth_RsuA/RluA"/>
</dbReference>
<dbReference type="STRING" id="121224.E0W333"/>
<dbReference type="Proteomes" id="UP000009046">
    <property type="component" value="Unassembled WGS sequence"/>
</dbReference>
<protein>
    <submittedName>
        <fullName evidence="3 4">Ribosomal large subunit pseudouridine synthase A, putative</fullName>
    </submittedName>
</protein>
<name>E0W333_PEDHC</name>
<evidence type="ECO:0000313" key="4">
    <source>
        <dbReference type="EnsemblMetazoa" id="PHUM600880-PA"/>
    </source>
</evidence>
<dbReference type="InterPro" id="IPR050188">
    <property type="entry name" value="RluA_PseudoU_synthase"/>
</dbReference>
<dbReference type="Gene3D" id="3.30.2350.10">
    <property type="entry name" value="Pseudouridine synthase"/>
    <property type="match status" value="1"/>
</dbReference>
<dbReference type="CTD" id="8236918"/>
<dbReference type="PANTHER" id="PTHR21600">
    <property type="entry name" value="MITOCHONDRIAL RNA PSEUDOURIDINE SYNTHASE"/>
    <property type="match status" value="1"/>
</dbReference>
<dbReference type="AlphaFoldDB" id="E0W333"/>
<reference evidence="3" key="2">
    <citation type="submission" date="2007-04" db="EMBL/GenBank/DDBJ databases">
        <title>The genome of the human body louse.</title>
        <authorList>
            <consortium name="The Human Body Louse Genome Consortium"/>
            <person name="Kirkness E."/>
            <person name="Walenz B."/>
            <person name="Hass B."/>
            <person name="Bruggner R."/>
            <person name="Strausberg R."/>
        </authorList>
    </citation>
    <scope>NUCLEOTIDE SEQUENCE</scope>
    <source>
        <strain evidence="3">USDA</strain>
    </source>
</reference>
<sequence>MSQEYNLILENYVASVHKQLVKTFPYLINKNLRFGFYFPHRLDYSTSGVMCVALSKKSCAAASIAFQEKTTKKYYLALLRGHVSKREIELNAPIGETIKKGLKIMSSEVKGALPACSRLLVLERGIYDSYPATKVLLRPLTGRRHQLRVHCNIIGHTIIGDYTYSQKKDVSPPRMFLHSIRLIIPNSIELLDVSTEDPFTEINTPGWMVVEKIQRLNEEAMEVLAKD</sequence>
<dbReference type="OMA" id="FGTSGIM"/>
<dbReference type="PANTHER" id="PTHR21600:SF87">
    <property type="entry name" value="RNA PSEUDOURIDYLATE SYNTHASE DOMAIN-CONTAINING PROTEIN 1"/>
    <property type="match status" value="1"/>
</dbReference>
<dbReference type="Pfam" id="PF00849">
    <property type="entry name" value="PseudoU_synth_2"/>
    <property type="match status" value="1"/>
</dbReference>
<gene>
    <name evidence="4" type="primary">8236918</name>
    <name evidence="3" type="ORF">Phum_PHUM600880</name>
</gene>
<keyword evidence="5" id="KW-1185">Reference proteome</keyword>
<dbReference type="EMBL" id="DS235882">
    <property type="protein sequence ID" value="EEB20039.1"/>
    <property type="molecule type" value="Genomic_DNA"/>
</dbReference>
<dbReference type="HOGENOM" id="CLU_016902_10_0_1"/>
<dbReference type="CDD" id="cd02869">
    <property type="entry name" value="PseudoU_synth_RluA_like"/>
    <property type="match status" value="1"/>
</dbReference>
<evidence type="ECO:0000313" key="5">
    <source>
        <dbReference type="Proteomes" id="UP000009046"/>
    </source>
</evidence>
<feature type="domain" description="Pseudouridine synthase RsuA/RluA-like" evidence="2">
    <location>
        <begin position="17"/>
        <end position="152"/>
    </location>
</feature>
<evidence type="ECO:0000256" key="1">
    <source>
        <dbReference type="ARBA" id="ARBA00010876"/>
    </source>
</evidence>
<dbReference type="KEGG" id="phu:Phum_PHUM600880"/>
<reference evidence="3" key="1">
    <citation type="submission" date="2007-04" db="EMBL/GenBank/DDBJ databases">
        <title>Annotation of Pediculus humanus corporis strain USDA.</title>
        <authorList>
            <person name="Kirkness E."/>
            <person name="Hannick L."/>
            <person name="Hass B."/>
            <person name="Bruggner R."/>
            <person name="Lawson D."/>
            <person name="Bidwell S."/>
            <person name="Joardar V."/>
            <person name="Caler E."/>
            <person name="Walenz B."/>
            <person name="Inman J."/>
            <person name="Schobel S."/>
            <person name="Galinsky K."/>
            <person name="Amedeo P."/>
            <person name="Strausberg R."/>
        </authorList>
    </citation>
    <scope>NUCLEOTIDE SEQUENCE</scope>
    <source>
        <strain evidence="3">USDA</strain>
    </source>
</reference>
<comment type="similarity">
    <text evidence="1">Belongs to the pseudouridine synthase RluA family.</text>
</comment>
<dbReference type="InParanoid" id="E0W333"/>
<dbReference type="eggNOG" id="KOG1919">
    <property type="taxonomic scope" value="Eukaryota"/>
</dbReference>
<dbReference type="GO" id="GO:0003723">
    <property type="term" value="F:RNA binding"/>
    <property type="evidence" value="ECO:0007669"/>
    <property type="project" value="InterPro"/>
</dbReference>
<dbReference type="GeneID" id="8236918"/>
<dbReference type="GO" id="GO:0000455">
    <property type="term" value="P:enzyme-directed rRNA pseudouridine synthesis"/>
    <property type="evidence" value="ECO:0007669"/>
    <property type="project" value="TreeGrafter"/>
</dbReference>
<reference evidence="4" key="3">
    <citation type="submission" date="2020-05" db="UniProtKB">
        <authorList>
            <consortium name="EnsemblMetazoa"/>
        </authorList>
    </citation>
    <scope>IDENTIFICATION</scope>
    <source>
        <strain evidence="4">USDA</strain>
    </source>
</reference>